<dbReference type="EMBL" id="DS999411">
    <property type="protein sequence ID" value="EED34080.1"/>
    <property type="molecule type" value="Genomic_DNA"/>
</dbReference>
<protein>
    <recommendedName>
        <fullName evidence="9">Sec-independent protein translocase protein TatB</fullName>
    </recommendedName>
</protein>
<comment type="function">
    <text evidence="9">Part of the twin-arginine translocation (Tat) system that transports large folded proteins containing a characteristic twin-arginine motif in their signal peptide across membranes. Together with TatC, TatB is part of a receptor directly interacting with Tat signal peptides. TatB may form an oligomeric binding site that transiently accommodates folded Tat precursor proteins before their translocation.</text>
</comment>
<dbReference type="GO" id="GO:0033281">
    <property type="term" value="C:TAT protein transport complex"/>
    <property type="evidence" value="ECO:0007669"/>
    <property type="project" value="UniProtKB-UniRule"/>
</dbReference>
<reference evidence="13" key="1">
    <citation type="journal article" date="2013" name="BMC Microbiol.">
        <title>Taxonomy and evolution of bacteriochlorophyll a-containing members of the OM60/NOR5 clade of marine gammaproteobacteria: description of Luminiphilus syltensis gen. nov., sp. nov., reclassification of Haliea rubra as Pseudohaliea rubra gen. nov., comb. nov., and emendation of Chromatocurvus halotolerans.</title>
        <authorList>
            <person name="Spring S."/>
            <person name="Riedel T."/>
            <person name="Sproer C."/>
            <person name="Yan S."/>
            <person name="Harder J."/>
            <person name="Fuchs B.M."/>
        </authorList>
    </citation>
    <scope>NUCLEOTIDE SEQUENCE [LARGE SCALE GENOMIC DNA]</scope>
    <source>
        <strain evidence="13">NOR51-B</strain>
    </source>
</reference>
<evidence type="ECO:0000256" key="9">
    <source>
        <dbReference type="HAMAP-Rule" id="MF_00237"/>
    </source>
</evidence>
<evidence type="ECO:0000256" key="4">
    <source>
        <dbReference type="ARBA" id="ARBA00022692"/>
    </source>
</evidence>
<gene>
    <name evidence="9" type="primary">tatB</name>
    <name evidence="12" type="ORF">NOR51B_17</name>
</gene>
<dbReference type="HOGENOM" id="CLU_086034_1_1_6"/>
<keyword evidence="6 9" id="KW-1133">Transmembrane helix</keyword>
<evidence type="ECO:0000256" key="10">
    <source>
        <dbReference type="SAM" id="MobiDB-lite"/>
    </source>
</evidence>
<dbReference type="Pfam" id="PF02416">
    <property type="entry name" value="TatA_B_E"/>
    <property type="match status" value="1"/>
</dbReference>
<evidence type="ECO:0000256" key="5">
    <source>
        <dbReference type="ARBA" id="ARBA00022927"/>
    </source>
</evidence>
<dbReference type="eggNOG" id="COG1826">
    <property type="taxonomic scope" value="Bacteria"/>
</dbReference>
<dbReference type="AlphaFoldDB" id="B8KUR8"/>
<evidence type="ECO:0000256" key="11">
    <source>
        <dbReference type="SAM" id="Phobius"/>
    </source>
</evidence>
<evidence type="ECO:0000256" key="7">
    <source>
        <dbReference type="ARBA" id="ARBA00023010"/>
    </source>
</evidence>
<accession>B8KUR8</accession>
<comment type="similarity">
    <text evidence="9">Belongs to the TatB family.</text>
</comment>
<evidence type="ECO:0000256" key="6">
    <source>
        <dbReference type="ARBA" id="ARBA00022989"/>
    </source>
</evidence>
<evidence type="ECO:0000256" key="1">
    <source>
        <dbReference type="ARBA" id="ARBA00004167"/>
    </source>
</evidence>
<dbReference type="Gene3D" id="1.20.5.3310">
    <property type="match status" value="1"/>
</dbReference>
<keyword evidence="5 9" id="KW-0653">Protein transport</keyword>
<evidence type="ECO:0000313" key="13">
    <source>
        <dbReference type="Proteomes" id="UP000004699"/>
    </source>
</evidence>
<feature type="transmembrane region" description="Helical" evidence="11">
    <location>
        <begin position="6"/>
        <end position="22"/>
    </location>
</feature>
<keyword evidence="2 9" id="KW-0813">Transport</keyword>
<dbReference type="InterPro" id="IPR003369">
    <property type="entry name" value="TatA/B/E"/>
</dbReference>
<dbReference type="STRING" id="565045.NOR51B_17"/>
<dbReference type="GO" id="GO:0008320">
    <property type="term" value="F:protein transmembrane transporter activity"/>
    <property type="evidence" value="ECO:0007669"/>
    <property type="project" value="UniProtKB-UniRule"/>
</dbReference>
<dbReference type="Proteomes" id="UP000004699">
    <property type="component" value="Unassembled WGS sequence"/>
</dbReference>
<evidence type="ECO:0000256" key="8">
    <source>
        <dbReference type="ARBA" id="ARBA00023136"/>
    </source>
</evidence>
<name>B8KUR8_9GAMM</name>
<evidence type="ECO:0000256" key="3">
    <source>
        <dbReference type="ARBA" id="ARBA00022475"/>
    </source>
</evidence>
<comment type="subcellular location">
    <subcellularLocation>
        <location evidence="9">Cell membrane</location>
        <topology evidence="9">Single-pass membrane protein</topology>
    </subcellularLocation>
    <subcellularLocation>
        <location evidence="1">Membrane</location>
        <topology evidence="1">Single-pass membrane protein</topology>
    </subcellularLocation>
</comment>
<dbReference type="InterPro" id="IPR018448">
    <property type="entry name" value="TatB"/>
</dbReference>
<keyword evidence="3 9" id="KW-1003">Cell membrane</keyword>
<feature type="region of interest" description="Disordered" evidence="10">
    <location>
        <begin position="106"/>
        <end position="139"/>
    </location>
</feature>
<dbReference type="HAMAP" id="MF_00237">
    <property type="entry name" value="TatB"/>
    <property type="match status" value="1"/>
</dbReference>
<keyword evidence="8 9" id="KW-0472">Membrane</keyword>
<proteinExistence type="inferred from homology"/>
<dbReference type="NCBIfam" id="TIGR01410">
    <property type="entry name" value="tatB"/>
    <property type="match status" value="1"/>
</dbReference>
<keyword evidence="7 9" id="KW-0811">Translocation</keyword>
<keyword evidence="13" id="KW-1185">Reference proteome</keyword>
<dbReference type="RefSeq" id="WP_009018828.1">
    <property type="nucleotide sequence ID" value="NZ_DS999411.1"/>
</dbReference>
<evidence type="ECO:0000256" key="2">
    <source>
        <dbReference type="ARBA" id="ARBA00022448"/>
    </source>
</evidence>
<dbReference type="PANTHER" id="PTHR33162">
    <property type="entry name" value="SEC-INDEPENDENT PROTEIN TRANSLOCASE PROTEIN TATA, CHLOROPLASTIC"/>
    <property type="match status" value="1"/>
</dbReference>
<dbReference type="PRINTS" id="PR01506">
    <property type="entry name" value="TATBPROTEIN"/>
</dbReference>
<comment type="subunit">
    <text evidence="9">The Tat system comprises two distinct complexes: a TatABC complex, containing multiple copies of TatA, TatB and TatC subunits, and a separate TatA complex, containing only TatA subunits. Substrates initially bind to the TatABC complex, which probably triggers association of the separate TatA complex to form the active translocon.</text>
</comment>
<dbReference type="OrthoDB" id="9816005at2"/>
<organism evidence="12 13">
    <name type="scientific">Luminiphilus syltensis NOR5-1B</name>
    <dbReference type="NCBI Taxonomy" id="565045"/>
    <lineage>
        <taxon>Bacteria</taxon>
        <taxon>Pseudomonadati</taxon>
        <taxon>Pseudomonadota</taxon>
        <taxon>Gammaproteobacteria</taxon>
        <taxon>Cellvibrionales</taxon>
        <taxon>Halieaceae</taxon>
        <taxon>Luminiphilus</taxon>
    </lineage>
</organism>
<evidence type="ECO:0000313" key="12">
    <source>
        <dbReference type="EMBL" id="EED34080.1"/>
    </source>
</evidence>
<keyword evidence="4 9" id="KW-0812">Transmembrane</keyword>
<dbReference type="GO" id="GO:0043953">
    <property type="term" value="P:protein transport by the Tat complex"/>
    <property type="evidence" value="ECO:0007669"/>
    <property type="project" value="UniProtKB-UniRule"/>
</dbReference>
<sequence length="139" mass="15156">MFDIGFAEFLLIGVVALVVIGPERLPETIRTVSAYVNRIRRSVTELKNDVARELHNDEVMRELRDSAKGLKDEFDQARTSIESEIGSETEGLSEELRNVHTNIKQTAAAAEPETELGGPSGIAGNAGAPQPDPAQRQET</sequence>
<dbReference type="PANTHER" id="PTHR33162:SF1">
    <property type="entry name" value="SEC-INDEPENDENT PROTEIN TRANSLOCASE PROTEIN TATA, CHLOROPLASTIC"/>
    <property type="match status" value="1"/>
</dbReference>